<name>A0A9P7RRA6_9AGAR</name>
<dbReference type="GO" id="GO:0005199">
    <property type="term" value="F:structural constituent of cell wall"/>
    <property type="evidence" value="ECO:0007669"/>
    <property type="project" value="InterPro"/>
</dbReference>
<dbReference type="OrthoDB" id="4225815at2759"/>
<evidence type="ECO:0000313" key="8">
    <source>
        <dbReference type="EMBL" id="KAG7087850.1"/>
    </source>
</evidence>
<gene>
    <name evidence="8" type="ORF">E1B28_013788</name>
</gene>
<comment type="subcellular location">
    <subcellularLocation>
        <location evidence="1 7">Secreted</location>
        <location evidence="1 7">Cell wall</location>
    </subcellularLocation>
</comment>
<dbReference type="InterPro" id="IPR001338">
    <property type="entry name" value="Class_I_Hydrophobin"/>
</dbReference>
<reference evidence="8" key="1">
    <citation type="journal article" date="2021" name="Genome Biol. Evol.">
        <title>The assembled and annotated genome of the fairy-ring fungus Marasmius oreades.</title>
        <authorList>
            <person name="Hiltunen M."/>
            <person name="Ament-Velasquez S.L."/>
            <person name="Johannesson H."/>
        </authorList>
    </citation>
    <scope>NUCLEOTIDE SEQUENCE</scope>
    <source>
        <strain evidence="8">03SP1</strain>
    </source>
</reference>
<dbReference type="RefSeq" id="XP_043004321.1">
    <property type="nucleotide sequence ID" value="XM_043158966.1"/>
</dbReference>
<evidence type="ECO:0000256" key="6">
    <source>
        <dbReference type="ARBA" id="ARBA00093546"/>
    </source>
</evidence>
<dbReference type="GeneID" id="66082863"/>
<keyword evidence="7" id="KW-0732">Signal</keyword>
<comment type="subunit">
    <text evidence="6">Self-assembles to form functional amyloid fibrils called rodlets. Self-assembly into fibrillar rodlets occurs spontaneously at hydrophobic:hydrophilic interfaces and the rodlets further associate laterally to form amphipathic monolayers.</text>
</comment>
<evidence type="ECO:0000313" key="9">
    <source>
        <dbReference type="Proteomes" id="UP001049176"/>
    </source>
</evidence>
<keyword evidence="4 7" id="KW-0964">Secreted</keyword>
<dbReference type="EMBL" id="CM032189">
    <property type="protein sequence ID" value="KAG7087850.1"/>
    <property type="molecule type" value="Genomic_DNA"/>
</dbReference>
<accession>A0A9P7RRA6</accession>
<sequence length="119" mass="11919">MLFSKFFVASAVASFAAATALEKRGGDEHCIEQCPGLQCCQQTGLASSSSIISAVTLLDPITLLGILLALPATVLVGVNCSPITVIGGSNGPCDGGTTVICNDNSHGGLLNIGCVPVTI</sequence>
<protein>
    <recommendedName>
        <fullName evidence="7">Hydrophobin</fullName>
    </recommendedName>
</protein>
<dbReference type="CDD" id="cd23507">
    <property type="entry name" value="hydrophobin_I"/>
    <property type="match status" value="1"/>
</dbReference>
<evidence type="ECO:0000256" key="7">
    <source>
        <dbReference type="RuleBase" id="RU365009"/>
    </source>
</evidence>
<feature type="chain" id="PRO_5040544877" description="Hydrophobin" evidence="7">
    <location>
        <begin position="19"/>
        <end position="119"/>
    </location>
</feature>
<dbReference type="Pfam" id="PF01185">
    <property type="entry name" value="Hydrophobin"/>
    <property type="match status" value="1"/>
</dbReference>
<evidence type="ECO:0000256" key="2">
    <source>
        <dbReference type="ARBA" id="ARBA00010446"/>
    </source>
</evidence>
<evidence type="ECO:0000256" key="1">
    <source>
        <dbReference type="ARBA" id="ARBA00004191"/>
    </source>
</evidence>
<evidence type="ECO:0000256" key="3">
    <source>
        <dbReference type="ARBA" id="ARBA00022512"/>
    </source>
</evidence>
<dbReference type="GO" id="GO:0009277">
    <property type="term" value="C:fungal-type cell wall"/>
    <property type="evidence" value="ECO:0007669"/>
    <property type="project" value="InterPro"/>
</dbReference>
<dbReference type="KEGG" id="more:E1B28_013788"/>
<keyword evidence="9" id="KW-1185">Reference proteome</keyword>
<evidence type="ECO:0000256" key="4">
    <source>
        <dbReference type="ARBA" id="ARBA00022525"/>
    </source>
</evidence>
<organism evidence="8 9">
    <name type="scientific">Marasmius oreades</name>
    <name type="common">fairy-ring Marasmius</name>
    <dbReference type="NCBI Taxonomy" id="181124"/>
    <lineage>
        <taxon>Eukaryota</taxon>
        <taxon>Fungi</taxon>
        <taxon>Dikarya</taxon>
        <taxon>Basidiomycota</taxon>
        <taxon>Agaricomycotina</taxon>
        <taxon>Agaricomycetes</taxon>
        <taxon>Agaricomycetidae</taxon>
        <taxon>Agaricales</taxon>
        <taxon>Marasmiineae</taxon>
        <taxon>Marasmiaceae</taxon>
        <taxon>Marasmius</taxon>
    </lineage>
</organism>
<keyword evidence="5 7" id="KW-1015">Disulfide bond</keyword>
<proteinExistence type="inferred from homology"/>
<evidence type="ECO:0000256" key="5">
    <source>
        <dbReference type="ARBA" id="ARBA00023157"/>
    </source>
</evidence>
<feature type="signal peptide" evidence="7">
    <location>
        <begin position="1"/>
        <end position="18"/>
    </location>
</feature>
<comment type="caution">
    <text evidence="8">The sequence shown here is derived from an EMBL/GenBank/DDBJ whole genome shotgun (WGS) entry which is preliminary data.</text>
</comment>
<dbReference type="Proteomes" id="UP001049176">
    <property type="component" value="Chromosome 9"/>
</dbReference>
<dbReference type="AlphaFoldDB" id="A0A9P7RRA6"/>
<keyword evidence="3 7" id="KW-0134">Cell wall</keyword>
<dbReference type="SMART" id="SM00075">
    <property type="entry name" value="HYDRO"/>
    <property type="match status" value="1"/>
</dbReference>
<comment type="similarity">
    <text evidence="2 7">Belongs to the fungal hydrophobin family.</text>
</comment>